<dbReference type="InterPro" id="IPR027417">
    <property type="entry name" value="P-loop_NTPase"/>
</dbReference>
<evidence type="ECO:0000259" key="8">
    <source>
        <dbReference type="PROSITE" id="PS50162"/>
    </source>
</evidence>
<evidence type="ECO:0000313" key="9">
    <source>
        <dbReference type="EMBL" id="KAL0071608.1"/>
    </source>
</evidence>
<keyword evidence="4" id="KW-0067">ATP-binding</keyword>
<proteinExistence type="predicted"/>
<dbReference type="CDD" id="cd19491">
    <property type="entry name" value="XRCC3"/>
    <property type="match status" value="1"/>
</dbReference>
<dbReference type="Gene3D" id="3.40.50.300">
    <property type="entry name" value="P-loop containing nucleotide triphosphate hydrolases"/>
    <property type="match status" value="1"/>
</dbReference>
<dbReference type="PANTHER" id="PTHR46487">
    <property type="entry name" value="DNA REPAIR PROTEIN XRCC3"/>
    <property type="match status" value="1"/>
</dbReference>
<evidence type="ECO:0000256" key="7">
    <source>
        <dbReference type="SAM" id="MobiDB-lite"/>
    </source>
</evidence>
<dbReference type="PROSITE" id="PS50162">
    <property type="entry name" value="RECA_2"/>
    <property type="match status" value="1"/>
</dbReference>
<organism evidence="9 10">
    <name type="scientific">Marasmius tenuissimus</name>
    <dbReference type="NCBI Taxonomy" id="585030"/>
    <lineage>
        <taxon>Eukaryota</taxon>
        <taxon>Fungi</taxon>
        <taxon>Dikarya</taxon>
        <taxon>Basidiomycota</taxon>
        <taxon>Agaricomycotina</taxon>
        <taxon>Agaricomycetes</taxon>
        <taxon>Agaricomycetidae</taxon>
        <taxon>Agaricales</taxon>
        <taxon>Marasmiineae</taxon>
        <taxon>Marasmiaceae</taxon>
        <taxon>Marasmius</taxon>
    </lineage>
</organism>
<protein>
    <submittedName>
        <fullName evidence="9">DNA repair protein rhp57</fullName>
    </submittedName>
</protein>
<comment type="caution">
    <text evidence="9">The sequence shown here is derived from an EMBL/GenBank/DDBJ whole genome shotgun (WGS) entry which is preliminary data.</text>
</comment>
<evidence type="ECO:0000313" key="10">
    <source>
        <dbReference type="Proteomes" id="UP001437256"/>
    </source>
</evidence>
<evidence type="ECO:0000256" key="6">
    <source>
        <dbReference type="ARBA" id="ARBA00023242"/>
    </source>
</evidence>
<dbReference type="Proteomes" id="UP001437256">
    <property type="component" value="Unassembled WGS sequence"/>
</dbReference>
<name>A0ABR3AD13_9AGAR</name>
<gene>
    <name evidence="9" type="primary">rhp57</name>
    <name evidence="9" type="ORF">AAF712_001465</name>
</gene>
<comment type="subcellular location">
    <subcellularLocation>
        <location evidence="1">Nucleus</location>
    </subcellularLocation>
</comment>
<dbReference type="SUPFAM" id="SSF52540">
    <property type="entry name" value="P-loop containing nucleoside triphosphate hydrolases"/>
    <property type="match status" value="1"/>
</dbReference>
<evidence type="ECO:0000256" key="3">
    <source>
        <dbReference type="ARBA" id="ARBA00022763"/>
    </source>
</evidence>
<keyword evidence="5" id="KW-0234">DNA repair</keyword>
<dbReference type="InterPro" id="IPR047348">
    <property type="entry name" value="XRCC3-like_C"/>
</dbReference>
<keyword evidence="10" id="KW-1185">Reference proteome</keyword>
<feature type="region of interest" description="Disordered" evidence="7">
    <location>
        <begin position="287"/>
        <end position="353"/>
    </location>
</feature>
<dbReference type="InterPro" id="IPR020588">
    <property type="entry name" value="RecA_ATP-bd"/>
</dbReference>
<evidence type="ECO:0000256" key="4">
    <source>
        <dbReference type="ARBA" id="ARBA00022840"/>
    </source>
</evidence>
<reference evidence="9 10" key="1">
    <citation type="submission" date="2024-05" db="EMBL/GenBank/DDBJ databases">
        <title>A draft genome resource for the thread blight pathogen Marasmius tenuissimus strain MS-2.</title>
        <authorList>
            <person name="Yulfo-Soto G.E."/>
            <person name="Baruah I.K."/>
            <person name="Amoako-Attah I."/>
            <person name="Bukari Y."/>
            <person name="Meinhardt L.W."/>
            <person name="Bailey B.A."/>
            <person name="Cohen S.P."/>
        </authorList>
    </citation>
    <scope>NUCLEOTIDE SEQUENCE [LARGE SCALE GENOMIC DNA]</scope>
    <source>
        <strain evidence="9 10">MS-2</strain>
    </source>
</reference>
<dbReference type="Pfam" id="PF08423">
    <property type="entry name" value="Rad51"/>
    <property type="match status" value="1"/>
</dbReference>
<dbReference type="EMBL" id="JBBXMP010000003">
    <property type="protein sequence ID" value="KAL0071608.1"/>
    <property type="molecule type" value="Genomic_DNA"/>
</dbReference>
<evidence type="ECO:0000256" key="1">
    <source>
        <dbReference type="ARBA" id="ARBA00004123"/>
    </source>
</evidence>
<evidence type="ECO:0000256" key="2">
    <source>
        <dbReference type="ARBA" id="ARBA00022741"/>
    </source>
</evidence>
<sequence>MVWEVVGESSAGKTQFALQLSLFVQLPEELGGLSGSSCYMRTSAHLSTDRLVQMSESHPILASSSSCGLDDIHTMSIQTIPILMNVLQHTLPQFIEEIRASSSRKPVKLLVIDALGELFHTSHKTSTNTLVERSKNITEISQLLHNIADTCNIIILVLNEVVDAFEREPSSDGIENFGLPYAEQSRWFSQSDGLAGEARKEASLGLVWANQVNARIMLSRTRRRRYIESQFVEKRQKVDGTGGPAIRPIEMGEDSSTLIRRLSVIFSSVGSPASLDYIVSASGISGLPTENPRPSQVAQPSASKSTSAEPPPPEPALTQIVPLDIGALQGDLPSSDPNCADAAASKDDEDWDQYWDTDEITPEMYYSVEQSFES</sequence>
<dbReference type="InterPro" id="IPR013632">
    <property type="entry name" value="Rad51_C"/>
</dbReference>
<accession>A0ABR3AD13</accession>
<evidence type="ECO:0000256" key="5">
    <source>
        <dbReference type="ARBA" id="ARBA00023204"/>
    </source>
</evidence>
<feature type="domain" description="RecA family profile 1" evidence="8">
    <location>
        <begin position="1"/>
        <end position="161"/>
    </location>
</feature>
<keyword evidence="2" id="KW-0547">Nucleotide-binding</keyword>
<keyword evidence="6" id="KW-0539">Nucleus</keyword>
<dbReference type="PANTHER" id="PTHR46487:SF1">
    <property type="entry name" value="DNA REPAIR PROTEIN XRCC3"/>
    <property type="match status" value="1"/>
</dbReference>
<keyword evidence="3" id="KW-0227">DNA damage</keyword>